<evidence type="ECO:0000256" key="1">
    <source>
        <dbReference type="SAM" id="SignalP"/>
    </source>
</evidence>
<sequence>MATSRHRLLFGVVWLVFSGFISSAQAAVEDRPPFFQIDYQGQTAYLLGSIHVGQADFYPMAPLIESKFESAGSLVVEADAGSADIMALIRKYGLNKLPIDVETKNVLDAYCKQRANVCAALSGFAPWLQSMQLGMSRFEELGYSAAYGVDQRFIAKNQGRPLLELESTEFQFQLLSSFDEESQWAMVREAIESPDEDMHGLITAWRTGDADHITELMEGQMSDEEDTLMLEKLLWQRNIDMAKRIRELMQDPDTQHPLFIIIGAGHLVGDRSIPMEMTEYGAKVKSCWQQECD</sequence>
<dbReference type="PANTHER" id="PTHR40590:SF1">
    <property type="entry name" value="CYTOPLASMIC PROTEIN"/>
    <property type="match status" value="1"/>
</dbReference>
<evidence type="ECO:0000313" key="2">
    <source>
        <dbReference type="EMBL" id="AQS40370.1"/>
    </source>
</evidence>
<dbReference type="Proteomes" id="UP000189545">
    <property type="component" value="Chromosome"/>
</dbReference>
<evidence type="ECO:0000313" key="3">
    <source>
        <dbReference type="Proteomes" id="UP000189545"/>
    </source>
</evidence>
<dbReference type="AlphaFoldDB" id="A0A1S6HXS7"/>
<dbReference type="InterPro" id="IPR002816">
    <property type="entry name" value="TraB/PrgY/GumN_fam"/>
</dbReference>
<dbReference type="PANTHER" id="PTHR40590">
    <property type="entry name" value="CYTOPLASMIC PROTEIN-RELATED"/>
    <property type="match status" value="1"/>
</dbReference>
<keyword evidence="1" id="KW-0732">Signal</keyword>
<feature type="chain" id="PRO_5012006412" description="GumN protein" evidence="1">
    <location>
        <begin position="27"/>
        <end position="293"/>
    </location>
</feature>
<dbReference type="Pfam" id="PF01963">
    <property type="entry name" value="TraB_PrgY_gumN"/>
    <property type="match status" value="1"/>
</dbReference>
<dbReference type="InterPro" id="IPR047111">
    <property type="entry name" value="YbaP-like"/>
</dbReference>
<organism evidence="2 3">
    <name type="scientific">Shewanella psychrophila</name>
    <dbReference type="NCBI Taxonomy" id="225848"/>
    <lineage>
        <taxon>Bacteria</taxon>
        <taxon>Pseudomonadati</taxon>
        <taxon>Pseudomonadota</taxon>
        <taxon>Gammaproteobacteria</taxon>
        <taxon>Alteromonadales</taxon>
        <taxon>Shewanellaceae</taxon>
        <taxon>Shewanella</taxon>
    </lineage>
</organism>
<feature type="signal peptide" evidence="1">
    <location>
        <begin position="1"/>
        <end position="26"/>
    </location>
</feature>
<dbReference type="RefSeq" id="WP_077755167.1">
    <property type="nucleotide sequence ID" value="NZ_CP014782.1"/>
</dbReference>
<reference evidence="2 3" key="1">
    <citation type="submission" date="2016-03" db="EMBL/GenBank/DDBJ databases">
        <title>Complete genome sequence of Shewanella psychrophila WP2, a deep sea bacterium isolated from west Pacific sediment.</title>
        <authorList>
            <person name="Xu G."/>
            <person name="Jian H."/>
        </authorList>
    </citation>
    <scope>NUCLEOTIDE SEQUENCE [LARGE SCALE GENOMIC DNA]</scope>
    <source>
        <strain evidence="2 3">WP2</strain>
    </source>
</reference>
<dbReference type="CDD" id="cd14789">
    <property type="entry name" value="Tiki"/>
    <property type="match status" value="1"/>
</dbReference>
<keyword evidence="3" id="KW-1185">Reference proteome</keyword>
<dbReference type="OrthoDB" id="357294at2"/>
<evidence type="ECO:0008006" key="4">
    <source>
        <dbReference type="Google" id="ProtNLM"/>
    </source>
</evidence>
<dbReference type="STRING" id="225848.Sps_05301"/>
<gene>
    <name evidence="2" type="ORF">Sps_05301</name>
</gene>
<accession>A0A1S6HXS7</accession>
<dbReference type="EMBL" id="CP014782">
    <property type="protein sequence ID" value="AQS40370.1"/>
    <property type="molecule type" value="Genomic_DNA"/>
</dbReference>
<name>A0A1S6HXS7_9GAMM</name>
<proteinExistence type="predicted"/>
<dbReference type="KEGG" id="spsw:Sps_05301"/>
<protein>
    <recommendedName>
        <fullName evidence="4">GumN protein</fullName>
    </recommendedName>
</protein>